<dbReference type="PROSITE" id="PS00356">
    <property type="entry name" value="HTH_LACI_1"/>
    <property type="match status" value="1"/>
</dbReference>
<dbReference type="GO" id="GO:0000976">
    <property type="term" value="F:transcription cis-regulatory region binding"/>
    <property type="evidence" value="ECO:0007669"/>
    <property type="project" value="TreeGrafter"/>
</dbReference>
<dbReference type="InterPro" id="IPR025997">
    <property type="entry name" value="SBP_2_dom"/>
</dbReference>
<dbReference type="PRINTS" id="PR00036">
    <property type="entry name" value="HTHLACI"/>
</dbReference>
<name>A0A2R8BVK5_9RHOB</name>
<evidence type="ECO:0000256" key="3">
    <source>
        <dbReference type="ARBA" id="ARBA00023163"/>
    </source>
</evidence>
<dbReference type="EMBL" id="ONZF01000003">
    <property type="protein sequence ID" value="SPJ24153.1"/>
    <property type="molecule type" value="Genomic_DNA"/>
</dbReference>
<reference evidence="5 6" key="1">
    <citation type="submission" date="2018-03" db="EMBL/GenBank/DDBJ databases">
        <authorList>
            <person name="Keele B.F."/>
        </authorList>
    </citation>
    <scope>NUCLEOTIDE SEQUENCE [LARGE SCALE GENOMIC DNA]</scope>
    <source>
        <strain evidence="5 6">CECT 8504</strain>
    </source>
</reference>
<keyword evidence="6" id="KW-1185">Reference proteome</keyword>
<dbReference type="InterPro" id="IPR000843">
    <property type="entry name" value="HTH_LacI"/>
</dbReference>
<evidence type="ECO:0000256" key="2">
    <source>
        <dbReference type="ARBA" id="ARBA00023125"/>
    </source>
</evidence>
<keyword evidence="3" id="KW-0804">Transcription</keyword>
<sequence length="340" mass="37070">MTRSTIHDVARVANVSLSTVDRVLNGRNCVRPATREKVEEAVRTLGYVRNSAAANLSRKRRLRFLFLLPSGANSFMRNLEEEVVCYARPLAADGIDVVVQVVPPFDGGALCRELDAMQPGSFDGVAFVAVDSPEVRDAVKRLRHGNLPVVTLVSDLPAELRTHFIGIDNIWAGRTAGRLLGRFCGAARGKIAVVAGAMMMQDHAARYSGFRQVLAEDFPHLEALPPIEALDDAERAEAGLSALLQSTDDVVGIYSLGAGNRGVVAALRKLEDVPPVVVHELTEHSRRWLLAGTIDAVIRQDPAREARSAVRTLLSMSQGKPFHKEENCVGIEIFLRDNLP</sequence>
<dbReference type="InterPro" id="IPR028082">
    <property type="entry name" value="Peripla_BP_I"/>
</dbReference>
<accession>A0A2R8BVK5</accession>
<dbReference type="PANTHER" id="PTHR30146:SF152">
    <property type="entry name" value="TRANSCRIPTIONAL REGULATORY PROTEIN"/>
    <property type="match status" value="1"/>
</dbReference>
<organism evidence="5 6">
    <name type="scientific">Palleronia abyssalis</name>
    <dbReference type="NCBI Taxonomy" id="1501240"/>
    <lineage>
        <taxon>Bacteria</taxon>
        <taxon>Pseudomonadati</taxon>
        <taxon>Pseudomonadota</taxon>
        <taxon>Alphaproteobacteria</taxon>
        <taxon>Rhodobacterales</taxon>
        <taxon>Roseobacteraceae</taxon>
        <taxon>Palleronia</taxon>
    </lineage>
</organism>
<dbReference type="AlphaFoldDB" id="A0A2R8BVK5"/>
<dbReference type="GO" id="GO:0003700">
    <property type="term" value="F:DNA-binding transcription factor activity"/>
    <property type="evidence" value="ECO:0007669"/>
    <property type="project" value="TreeGrafter"/>
</dbReference>
<gene>
    <name evidence="5" type="primary">ccpA</name>
    <name evidence="5" type="ORF">PAA8504_01981</name>
</gene>
<dbReference type="Pfam" id="PF13407">
    <property type="entry name" value="Peripla_BP_4"/>
    <property type="match status" value="1"/>
</dbReference>
<evidence type="ECO:0000313" key="5">
    <source>
        <dbReference type="EMBL" id="SPJ24153.1"/>
    </source>
</evidence>
<dbReference type="SUPFAM" id="SSF53822">
    <property type="entry name" value="Periplasmic binding protein-like I"/>
    <property type="match status" value="1"/>
</dbReference>
<keyword evidence="2" id="KW-0238">DNA-binding</keyword>
<dbReference type="Gene3D" id="3.40.50.2300">
    <property type="match status" value="2"/>
</dbReference>
<dbReference type="Gene3D" id="1.10.260.40">
    <property type="entry name" value="lambda repressor-like DNA-binding domains"/>
    <property type="match status" value="1"/>
</dbReference>
<dbReference type="Pfam" id="PF00356">
    <property type="entry name" value="LacI"/>
    <property type="match status" value="1"/>
</dbReference>
<dbReference type="RefSeq" id="WP_108893979.1">
    <property type="nucleotide sequence ID" value="NZ_ONZF01000003.1"/>
</dbReference>
<keyword evidence="1" id="KW-0805">Transcription regulation</keyword>
<dbReference type="CDD" id="cd06307">
    <property type="entry name" value="PBP1_sugar_binding"/>
    <property type="match status" value="1"/>
</dbReference>
<evidence type="ECO:0000256" key="1">
    <source>
        <dbReference type="ARBA" id="ARBA00023015"/>
    </source>
</evidence>
<dbReference type="Proteomes" id="UP000244912">
    <property type="component" value="Unassembled WGS sequence"/>
</dbReference>
<dbReference type="PROSITE" id="PS50932">
    <property type="entry name" value="HTH_LACI_2"/>
    <property type="match status" value="1"/>
</dbReference>
<dbReference type="PANTHER" id="PTHR30146">
    <property type="entry name" value="LACI-RELATED TRANSCRIPTIONAL REPRESSOR"/>
    <property type="match status" value="1"/>
</dbReference>
<proteinExistence type="predicted"/>
<dbReference type="OrthoDB" id="9805774at2"/>
<dbReference type="CDD" id="cd01392">
    <property type="entry name" value="HTH_LacI"/>
    <property type="match status" value="1"/>
</dbReference>
<feature type="domain" description="HTH lacI-type" evidence="4">
    <location>
        <begin position="4"/>
        <end position="58"/>
    </location>
</feature>
<evidence type="ECO:0000313" key="6">
    <source>
        <dbReference type="Proteomes" id="UP000244912"/>
    </source>
</evidence>
<evidence type="ECO:0000259" key="4">
    <source>
        <dbReference type="PROSITE" id="PS50932"/>
    </source>
</evidence>
<dbReference type="InterPro" id="IPR010982">
    <property type="entry name" value="Lambda_DNA-bd_dom_sf"/>
</dbReference>
<dbReference type="SUPFAM" id="SSF47413">
    <property type="entry name" value="lambda repressor-like DNA-binding domains"/>
    <property type="match status" value="1"/>
</dbReference>
<dbReference type="SMART" id="SM00354">
    <property type="entry name" value="HTH_LACI"/>
    <property type="match status" value="1"/>
</dbReference>
<protein>
    <submittedName>
        <fullName evidence="5">Catabolite control protein A</fullName>
    </submittedName>
</protein>